<dbReference type="PANTHER" id="PTHR45913:SF19">
    <property type="entry name" value="LOW QUALITY PROTEIN: ZINC FINGER BED DOMAIN-CONTAINING PROTEIN 5-LIKE"/>
    <property type="match status" value="1"/>
</dbReference>
<dbReference type="RefSeq" id="XP_013788783.1">
    <property type="nucleotide sequence ID" value="XM_013933329.1"/>
</dbReference>
<accession>A0ABM1BUA4</accession>
<dbReference type="GeneID" id="106472677"/>
<dbReference type="PANTHER" id="PTHR45913">
    <property type="entry name" value="EPM2A-INTERACTING PROTEIN 1"/>
    <property type="match status" value="1"/>
</dbReference>
<reference evidence="2" key="1">
    <citation type="submission" date="2025-08" db="UniProtKB">
        <authorList>
            <consortium name="RefSeq"/>
        </authorList>
    </citation>
    <scope>IDENTIFICATION</scope>
    <source>
        <tissue evidence="2">Muscle</tissue>
    </source>
</reference>
<keyword evidence="1" id="KW-1185">Reference proteome</keyword>
<sequence>MSGKYRGLKANIRAIIPNVKWTHCCIYRESLAARQMPGKLKRTLDEAVKVVNIIKAHPLNSCIFSVLCEEMGNAHEQLLLHSQVRWLSRGKVLTRIFELRDEIRLFLHDKSFHGRVVQYMSDIFTYLNGLNLNLQGRSITIFKDEDKVEAMIMKLDLWSERLQSGVFESFPTLCDFLAVSDDDFSEEIRNLFIQHLQGLKNSFRDYFPLPDANNKWIRDPFHVDVKNVKDLTSNEQKSC</sequence>
<gene>
    <name evidence="2" type="primary">LOC106472677</name>
</gene>
<evidence type="ECO:0000313" key="1">
    <source>
        <dbReference type="Proteomes" id="UP000694941"/>
    </source>
</evidence>
<dbReference type="Proteomes" id="UP000694941">
    <property type="component" value="Unplaced"/>
</dbReference>
<name>A0ABM1BUA4_LIMPO</name>
<organism evidence="1 2">
    <name type="scientific">Limulus polyphemus</name>
    <name type="common">Atlantic horseshoe crab</name>
    <dbReference type="NCBI Taxonomy" id="6850"/>
    <lineage>
        <taxon>Eukaryota</taxon>
        <taxon>Metazoa</taxon>
        <taxon>Ecdysozoa</taxon>
        <taxon>Arthropoda</taxon>
        <taxon>Chelicerata</taxon>
        <taxon>Merostomata</taxon>
        <taxon>Xiphosura</taxon>
        <taxon>Limulidae</taxon>
        <taxon>Limulus</taxon>
    </lineage>
</organism>
<evidence type="ECO:0000313" key="2">
    <source>
        <dbReference type="RefSeq" id="XP_013788783.1"/>
    </source>
</evidence>
<proteinExistence type="predicted"/>
<protein>
    <submittedName>
        <fullName evidence="2">Zinc finger BED domain-containing protein 5-like</fullName>
    </submittedName>
</protein>